<keyword evidence="4" id="KW-1185">Reference proteome</keyword>
<dbReference type="SUPFAM" id="SSF53756">
    <property type="entry name" value="UDP-Glycosyltransferase/glycogen phosphorylase"/>
    <property type="match status" value="1"/>
</dbReference>
<reference evidence="3 4" key="1">
    <citation type="submission" date="2024-04" db="EMBL/GenBank/DDBJ databases">
        <title>Luteolibacter sp. isolated from soil.</title>
        <authorList>
            <person name="An J."/>
        </authorList>
    </citation>
    <scope>NUCLEOTIDE SEQUENCE [LARGE SCALE GENOMIC DNA]</scope>
    <source>
        <strain evidence="3 4">Y139</strain>
    </source>
</reference>
<dbReference type="EMBL" id="JBBUKT010000003">
    <property type="protein sequence ID" value="MEK7950851.1"/>
    <property type="molecule type" value="Genomic_DNA"/>
</dbReference>
<evidence type="ECO:0000313" key="3">
    <source>
        <dbReference type="EMBL" id="MEK7950851.1"/>
    </source>
</evidence>
<sequence>MTPAARWFTCTPVDFSGGKDFFARDSGLLCRGFQALGIDSRAVMPGTSRADDEPDLIRTAYADLEDPAWWRSQRLDGVVLYAWGRAKYRRVAEAIREAGVFLVLNQDSGGLVSPRLDLAAWWREQLVLSGAGRTAGGWWRFSKLALRGLTVGLTVSDLLRAEHLRAGNVIACVTPVAADHYREFCRIYGGADFASRVHVVPHPVNPLFRFDGRPKTRTVTAIGRWDDVTQKRPELLMAAAANLLDADPHVTVEIVGQATAELQKWAEKRERVCLHGRILPEAIAEILSHTQILWCPSAFESFHIASGEALCCGCSVVAAVSPSLAAFPWFVSEASGSLAATDDVAGHVAALRSELHAWDEGTRNAASIAATWQSRLHAPEVARLVLSIAAGEMNHKT</sequence>
<dbReference type="PANTHER" id="PTHR12526:SF510">
    <property type="entry name" value="D-INOSITOL 3-PHOSPHATE GLYCOSYLTRANSFERASE"/>
    <property type="match status" value="1"/>
</dbReference>
<evidence type="ECO:0000313" key="4">
    <source>
        <dbReference type="Proteomes" id="UP001371305"/>
    </source>
</evidence>
<evidence type="ECO:0000256" key="1">
    <source>
        <dbReference type="ARBA" id="ARBA00022676"/>
    </source>
</evidence>
<dbReference type="Pfam" id="PF13692">
    <property type="entry name" value="Glyco_trans_1_4"/>
    <property type="match status" value="1"/>
</dbReference>
<dbReference type="PANTHER" id="PTHR12526">
    <property type="entry name" value="GLYCOSYLTRANSFERASE"/>
    <property type="match status" value="1"/>
</dbReference>
<name>A0ABU9AUM7_9BACT</name>
<dbReference type="Gene3D" id="3.40.50.2000">
    <property type="entry name" value="Glycogen Phosphorylase B"/>
    <property type="match status" value="1"/>
</dbReference>
<protein>
    <submittedName>
        <fullName evidence="3">Glycosyltransferase</fullName>
        <ecNumber evidence="3">2.4.-.-</ecNumber>
    </submittedName>
</protein>
<organism evidence="3 4">
    <name type="scientific">Luteolibacter soli</name>
    <dbReference type="NCBI Taxonomy" id="3135280"/>
    <lineage>
        <taxon>Bacteria</taxon>
        <taxon>Pseudomonadati</taxon>
        <taxon>Verrucomicrobiota</taxon>
        <taxon>Verrucomicrobiia</taxon>
        <taxon>Verrucomicrobiales</taxon>
        <taxon>Verrucomicrobiaceae</taxon>
        <taxon>Luteolibacter</taxon>
    </lineage>
</organism>
<dbReference type="GO" id="GO:0016757">
    <property type="term" value="F:glycosyltransferase activity"/>
    <property type="evidence" value="ECO:0007669"/>
    <property type="project" value="UniProtKB-KW"/>
</dbReference>
<keyword evidence="2 3" id="KW-0808">Transferase</keyword>
<accession>A0ABU9AUM7</accession>
<dbReference type="Proteomes" id="UP001371305">
    <property type="component" value="Unassembled WGS sequence"/>
</dbReference>
<gene>
    <name evidence="3" type="ORF">WKV53_10105</name>
</gene>
<keyword evidence="1 3" id="KW-0328">Glycosyltransferase</keyword>
<evidence type="ECO:0000256" key="2">
    <source>
        <dbReference type="ARBA" id="ARBA00022679"/>
    </source>
</evidence>
<proteinExistence type="predicted"/>
<comment type="caution">
    <text evidence="3">The sequence shown here is derived from an EMBL/GenBank/DDBJ whole genome shotgun (WGS) entry which is preliminary data.</text>
</comment>
<dbReference type="EC" id="2.4.-.-" evidence="3"/>